<keyword evidence="1" id="KW-0472">Membrane</keyword>
<comment type="caution">
    <text evidence="2">The sequence shown here is derived from an EMBL/GenBank/DDBJ whole genome shotgun (WGS) entry which is preliminary data.</text>
</comment>
<organism evidence="2 3">
    <name type="scientific">Actinophytocola xinjiangensis</name>
    <dbReference type="NCBI Taxonomy" id="485602"/>
    <lineage>
        <taxon>Bacteria</taxon>
        <taxon>Bacillati</taxon>
        <taxon>Actinomycetota</taxon>
        <taxon>Actinomycetes</taxon>
        <taxon>Pseudonocardiales</taxon>
        <taxon>Pseudonocardiaceae</taxon>
    </lineage>
</organism>
<feature type="transmembrane region" description="Helical" evidence="1">
    <location>
        <begin position="55"/>
        <end position="77"/>
    </location>
</feature>
<evidence type="ECO:0000313" key="2">
    <source>
        <dbReference type="EMBL" id="OLF06041.1"/>
    </source>
</evidence>
<keyword evidence="1" id="KW-0812">Transmembrane</keyword>
<sequence>MTFREEWPPALAGLRWAWAFYRRHALLVIGLSLIPSAQRLVVVNWEGALPSGLATASEVLVMAVRVLLVVLLWRLAVPRGQARGANVGPFVTAHWPRLVLHGLLLVLATVIFGNGLEALGDLLSESAGQTYLAVLLFVKNPTIIAFTLVWVVGMVREMFLCRPRVPAQTVA</sequence>
<dbReference type="RefSeq" id="WP_075137132.1">
    <property type="nucleotide sequence ID" value="NZ_MSIF01000024.1"/>
</dbReference>
<keyword evidence="1" id="KW-1133">Transmembrane helix</keyword>
<dbReference type="Proteomes" id="UP000185696">
    <property type="component" value="Unassembled WGS sequence"/>
</dbReference>
<proteinExistence type="predicted"/>
<evidence type="ECO:0000256" key="1">
    <source>
        <dbReference type="SAM" id="Phobius"/>
    </source>
</evidence>
<dbReference type="AlphaFoldDB" id="A0A7Z0WFG1"/>
<protein>
    <submittedName>
        <fullName evidence="2">Uncharacterized protein</fullName>
    </submittedName>
</protein>
<dbReference type="OrthoDB" id="3385690at2"/>
<keyword evidence="3" id="KW-1185">Reference proteome</keyword>
<feature type="transmembrane region" description="Helical" evidence="1">
    <location>
        <begin position="98"/>
        <end position="119"/>
    </location>
</feature>
<accession>A0A7Z0WFG1</accession>
<reference evidence="2 3" key="1">
    <citation type="submission" date="2016-12" db="EMBL/GenBank/DDBJ databases">
        <title>The draft genome sequence of Actinophytocola xinjiangensis.</title>
        <authorList>
            <person name="Wang W."/>
            <person name="Yuan L."/>
        </authorList>
    </citation>
    <scope>NUCLEOTIDE SEQUENCE [LARGE SCALE GENOMIC DNA]</scope>
    <source>
        <strain evidence="2 3">CGMCC 4.4663</strain>
    </source>
</reference>
<dbReference type="EMBL" id="MSIF01000024">
    <property type="protein sequence ID" value="OLF06041.1"/>
    <property type="molecule type" value="Genomic_DNA"/>
</dbReference>
<evidence type="ECO:0000313" key="3">
    <source>
        <dbReference type="Proteomes" id="UP000185696"/>
    </source>
</evidence>
<name>A0A7Z0WFG1_9PSEU</name>
<feature type="transmembrane region" description="Helical" evidence="1">
    <location>
        <begin position="131"/>
        <end position="155"/>
    </location>
</feature>
<gene>
    <name evidence="2" type="ORF">BLA60_33930</name>
</gene>